<comment type="caution">
    <text evidence="2">The sequence shown here is derived from an EMBL/GenBank/DDBJ whole genome shotgun (WGS) entry which is preliminary data.</text>
</comment>
<protein>
    <submittedName>
        <fullName evidence="2">Uncharacterized protein</fullName>
    </submittedName>
</protein>
<dbReference type="Proteomes" id="UP000588491">
    <property type="component" value="Unassembled WGS sequence"/>
</dbReference>
<dbReference type="AlphaFoldDB" id="A0A7Y0PNK2"/>
<keyword evidence="3" id="KW-1185">Reference proteome</keyword>
<keyword evidence="1" id="KW-0472">Membrane</keyword>
<reference evidence="2 3" key="1">
    <citation type="submission" date="2020-04" db="EMBL/GenBank/DDBJ databases">
        <title>Bacillus sp. UniB3 isolated from commercial digestive syrup.</title>
        <authorList>
            <person name="Thorat V."/>
            <person name="Kirdat K."/>
            <person name="Tiwarekar B."/>
            <person name="Yadav A."/>
        </authorList>
    </citation>
    <scope>NUCLEOTIDE SEQUENCE [LARGE SCALE GENOMIC DNA]</scope>
    <source>
        <strain evidence="2 3">UniB3</strain>
    </source>
</reference>
<keyword evidence="1" id="KW-1133">Transmembrane helix</keyword>
<name>A0A7Y0PNK2_9BACI</name>
<evidence type="ECO:0000313" key="2">
    <source>
        <dbReference type="EMBL" id="NMO78436.1"/>
    </source>
</evidence>
<evidence type="ECO:0000313" key="3">
    <source>
        <dbReference type="Proteomes" id="UP000588491"/>
    </source>
</evidence>
<dbReference type="EMBL" id="JABBPK010000001">
    <property type="protein sequence ID" value="NMO78436.1"/>
    <property type="molecule type" value="Genomic_DNA"/>
</dbReference>
<gene>
    <name evidence="2" type="ORF">HHU08_15740</name>
</gene>
<organism evidence="2 3">
    <name type="scientific">Niallia alba</name>
    <dbReference type="NCBI Taxonomy" id="2729105"/>
    <lineage>
        <taxon>Bacteria</taxon>
        <taxon>Bacillati</taxon>
        <taxon>Bacillota</taxon>
        <taxon>Bacilli</taxon>
        <taxon>Bacillales</taxon>
        <taxon>Bacillaceae</taxon>
        <taxon>Niallia</taxon>
    </lineage>
</organism>
<accession>A0A7Y0PNK2</accession>
<proteinExistence type="predicted"/>
<sequence length="99" mass="11885">MLPDYLLAFTIWLLIALTWMPVYIHVLKQLEDSAQSKFVHELFYQYLMEVKLGEAEKGISSIEKKEQTYPIFWEEDNKVCIQYENVFQQSKKICDVWTE</sequence>
<feature type="transmembrane region" description="Helical" evidence="1">
    <location>
        <begin position="6"/>
        <end position="27"/>
    </location>
</feature>
<evidence type="ECO:0000256" key="1">
    <source>
        <dbReference type="SAM" id="Phobius"/>
    </source>
</evidence>
<keyword evidence="1" id="KW-0812">Transmembrane</keyword>